<name>A0AAD5V1V6_9APHY</name>
<accession>A0AAD5V1V6</accession>
<reference evidence="2" key="1">
    <citation type="submission" date="2022-07" db="EMBL/GenBank/DDBJ databases">
        <title>Genome Sequence of Physisporinus lineatus.</title>
        <authorList>
            <person name="Buettner E."/>
        </authorList>
    </citation>
    <scope>NUCLEOTIDE SEQUENCE</scope>
    <source>
        <strain evidence="2">VT162</strain>
    </source>
</reference>
<feature type="compositionally biased region" description="Polar residues" evidence="1">
    <location>
        <begin position="142"/>
        <end position="166"/>
    </location>
</feature>
<dbReference type="Proteomes" id="UP001212997">
    <property type="component" value="Unassembled WGS sequence"/>
</dbReference>
<evidence type="ECO:0000256" key="1">
    <source>
        <dbReference type="SAM" id="MobiDB-lite"/>
    </source>
</evidence>
<gene>
    <name evidence="2" type="ORF">NLI96_g7204</name>
</gene>
<proteinExistence type="predicted"/>
<sequence>MIIGPAGFGIRMFEVRDKSSGIVYSELSLYITSTRTPVSVSNKHGYDFLPCTLVVEDMNEVMVEIISTEFEDVFFAPDCPEVTDGRFGLGDKAIVMGTLEVYKNSVTCKKIGQGTNEWGVKFLIGSPGGDFTIRLSRKETPAQISNAQAPAVLNPSTSAKTSQEDNAGTSTGESASTTKATDKGKGKAASAGVAPSAGDATGTAIATSTGNATTAPQPQAAQQAKGKWS</sequence>
<dbReference type="AlphaFoldDB" id="A0AAD5V1V6"/>
<feature type="compositionally biased region" description="Low complexity" evidence="1">
    <location>
        <begin position="212"/>
        <end position="229"/>
    </location>
</feature>
<dbReference type="EMBL" id="JANAWD010000288">
    <property type="protein sequence ID" value="KAJ3482110.1"/>
    <property type="molecule type" value="Genomic_DNA"/>
</dbReference>
<organism evidence="2 3">
    <name type="scientific">Meripilus lineatus</name>
    <dbReference type="NCBI Taxonomy" id="2056292"/>
    <lineage>
        <taxon>Eukaryota</taxon>
        <taxon>Fungi</taxon>
        <taxon>Dikarya</taxon>
        <taxon>Basidiomycota</taxon>
        <taxon>Agaricomycotina</taxon>
        <taxon>Agaricomycetes</taxon>
        <taxon>Polyporales</taxon>
        <taxon>Meripilaceae</taxon>
        <taxon>Meripilus</taxon>
    </lineage>
</organism>
<comment type="caution">
    <text evidence="2">The sequence shown here is derived from an EMBL/GenBank/DDBJ whole genome shotgun (WGS) entry which is preliminary data.</text>
</comment>
<evidence type="ECO:0000313" key="2">
    <source>
        <dbReference type="EMBL" id="KAJ3482110.1"/>
    </source>
</evidence>
<feature type="compositionally biased region" description="Low complexity" evidence="1">
    <location>
        <begin position="187"/>
        <end position="200"/>
    </location>
</feature>
<feature type="compositionally biased region" description="Low complexity" evidence="1">
    <location>
        <begin position="167"/>
        <end position="179"/>
    </location>
</feature>
<keyword evidence="3" id="KW-1185">Reference proteome</keyword>
<evidence type="ECO:0000313" key="3">
    <source>
        <dbReference type="Proteomes" id="UP001212997"/>
    </source>
</evidence>
<protein>
    <submittedName>
        <fullName evidence="2">Uncharacterized protein</fullName>
    </submittedName>
</protein>
<feature type="region of interest" description="Disordered" evidence="1">
    <location>
        <begin position="142"/>
        <end position="229"/>
    </location>
</feature>